<comment type="caution">
    <text evidence="1">The sequence shown here is derived from an EMBL/GenBank/DDBJ whole genome shotgun (WGS) entry which is preliminary data.</text>
</comment>
<accession>A0ABW1WAD3</accession>
<gene>
    <name evidence="1" type="ORF">ACFP7A_00725</name>
</gene>
<evidence type="ECO:0000313" key="1">
    <source>
        <dbReference type="EMBL" id="MFC6385110.1"/>
    </source>
</evidence>
<evidence type="ECO:0000313" key="2">
    <source>
        <dbReference type="Proteomes" id="UP001596267"/>
    </source>
</evidence>
<evidence type="ECO:0008006" key="3">
    <source>
        <dbReference type="Google" id="ProtNLM"/>
    </source>
</evidence>
<proteinExistence type="predicted"/>
<name>A0ABW1WAD3_9BACL</name>
<dbReference type="EMBL" id="JBHSTQ010000001">
    <property type="protein sequence ID" value="MFC6385110.1"/>
    <property type="molecule type" value="Genomic_DNA"/>
</dbReference>
<organism evidence="1 2">
    <name type="scientific">Sporolactobacillus kofuensis</name>
    <dbReference type="NCBI Taxonomy" id="269672"/>
    <lineage>
        <taxon>Bacteria</taxon>
        <taxon>Bacillati</taxon>
        <taxon>Bacillota</taxon>
        <taxon>Bacilli</taxon>
        <taxon>Bacillales</taxon>
        <taxon>Sporolactobacillaceae</taxon>
        <taxon>Sporolactobacillus</taxon>
    </lineage>
</organism>
<dbReference type="Proteomes" id="UP001596267">
    <property type="component" value="Unassembled WGS sequence"/>
</dbReference>
<reference evidence="2" key="1">
    <citation type="journal article" date="2019" name="Int. J. Syst. Evol. Microbiol.">
        <title>The Global Catalogue of Microorganisms (GCM) 10K type strain sequencing project: providing services to taxonomists for standard genome sequencing and annotation.</title>
        <authorList>
            <consortium name="The Broad Institute Genomics Platform"/>
            <consortium name="The Broad Institute Genome Sequencing Center for Infectious Disease"/>
            <person name="Wu L."/>
            <person name="Ma J."/>
        </authorList>
    </citation>
    <scope>NUCLEOTIDE SEQUENCE [LARGE SCALE GENOMIC DNA]</scope>
    <source>
        <strain evidence="2">CCUG 42001</strain>
    </source>
</reference>
<sequence length="198" mass="23635">MRERDTRILKDLARFRCLSRDDLIDLHFSGLVKKISRANEVLRRLADRGLIKVDRTHSPYLYFPAEFNINTNSQKIEHFRGIFKVYKDLRRNGLLERFDVEPKLGPKGTVEPDIFAIWKRAPFFIEVQQSNYINSIITKKLARYENYKYSREWEKLDWQRHDKKLFPNIWIIGDRRIEGAGVLQTRNVEELLKGAVQK</sequence>
<keyword evidence="2" id="KW-1185">Reference proteome</keyword>
<protein>
    <recommendedName>
        <fullName evidence="3">Replication-relaxation</fullName>
    </recommendedName>
</protein>
<dbReference type="RefSeq" id="WP_253053745.1">
    <property type="nucleotide sequence ID" value="NZ_JAMXWN010000005.1"/>
</dbReference>